<dbReference type="RefSeq" id="WP_326927602.1">
    <property type="nucleotide sequence ID" value="NZ_CP123443.1"/>
</dbReference>
<evidence type="ECO:0000313" key="3">
    <source>
        <dbReference type="Proteomes" id="UP001228690"/>
    </source>
</evidence>
<keyword evidence="3" id="KW-1185">Reference proteome</keyword>
<sequence>MANGLHTLKPENAGDITNIPNNKGPENTGHNSKKPCAKTKRQQTFGAGLKGPPRSFLSELRPGDWLLLCGLSFLAFSAWQWNRKAEGKRLIVEVSQEGQRSLYPLDKDLRLTLQNAEGKQVMLIEIRDDKVWVREADCPLQYCVQRGAIQNTGQWIACLPNQVFIRMLTAGSGPEEANGDPFYIDAEVF</sequence>
<dbReference type="Pfam" id="PF07009">
    <property type="entry name" value="NusG_II"/>
    <property type="match status" value="1"/>
</dbReference>
<dbReference type="EMBL" id="CP123443">
    <property type="protein sequence ID" value="WGK69419.1"/>
    <property type="molecule type" value="Genomic_DNA"/>
</dbReference>
<dbReference type="Gene3D" id="2.60.320.10">
    <property type="entry name" value="N-utilization substance G protein NusG, insert domain"/>
    <property type="match status" value="1"/>
</dbReference>
<dbReference type="InterPro" id="IPR038690">
    <property type="entry name" value="NusG_2_sf"/>
</dbReference>
<feature type="compositionally biased region" description="Polar residues" evidence="1">
    <location>
        <begin position="18"/>
        <end position="30"/>
    </location>
</feature>
<feature type="region of interest" description="Disordered" evidence="1">
    <location>
        <begin position="1"/>
        <end position="50"/>
    </location>
</feature>
<dbReference type="Proteomes" id="UP001228690">
    <property type="component" value="Chromosome"/>
</dbReference>
<feature type="compositionally biased region" description="Basic residues" evidence="1">
    <location>
        <begin position="31"/>
        <end position="41"/>
    </location>
</feature>
<gene>
    <name evidence="2" type="ORF">P0082_00750</name>
</gene>
<accession>A0ABY8MHD0</accession>
<protein>
    <submittedName>
        <fullName evidence="2">NusG domain II-containing protein</fullName>
    </submittedName>
</protein>
<evidence type="ECO:0000313" key="2">
    <source>
        <dbReference type="EMBL" id="WGK69419.1"/>
    </source>
</evidence>
<name>A0ABY8MHD0_9SPIO</name>
<evidence type="ECO:0000256" key="1">
    <source>
        <dbReference type="SAM" id="MobiDB-lite"/>
    </source>
</evidence>
<reference evidence="2 3" key="1">
    <citation type="submission" date="2023-04" db="EMBL/GenBank/DDBJ databases">
        <title>Spirochaete genome identified in red abalone sample constitutes a novel genus.</title>
        <authorList>
            <person name="Sharma S.P."/>
            <person name="Purcell C.M."/>
            <person name="Hyde J.R."/>
            <person name="Severin A.J."/>
        </authorList>
    </citation>
    <scope>NUCLEOTIDE SEQUENCE [LARGE SCALE GENOMIC DNA]</scope>
    <source>
        <strain evidence="2 3">SP-2023</strain>
    </source>
</reference>
<organism evidence="2 3">
    <name type="scientific">Candidatus Haliotispira prima</name>
    <dbReference type="NCBI Taxonomy" id="3034016"/>
    <lineage>
        <taxon>Bacteria</taxon>
        <taxon>Pseudomonadati</taxon>
        <taxon>Spirochaetota</taxon>
        <taxon>Spirochaetia</taxon>
        <taxon>Spirochaetales</taxon>
        <taxon>Spirochaetaceae</taxon>
        <taxon>Candidatus Haliotispira</taxon>
    </lineage>
</organism>
<proteinExistence type="predicted"/>